<organism evidence="2 3">
    <name type="scientific">Epilithonimonas bovis DSM 19482</name>
    <dbReference type="NCBI Taxonomy" id="1121284"/>
    <lineage>
        <taxon>Bacteria</taxon>
        <taxon>Pseudomonadati</taxon>
        <taxon>Bacteroidota</taxon>
        <taxon>Flavobacteriia</taxon>
        <taxon>Flavobacteriales</taxon>
        <taxon>Weeksellaceae</taxon>
        <taxon>Chryseobacterium group</taxon>
        <taxon>Epilithonimonas</taxon>
    </lineage>
</organism>
<feature type="transmembrane region" description="Helical" evidence="1">
    <location>
        <begin position="143"/>
        <end position="165"/>
    </location>
</feature>
<evidence type="ECO:0000313" key="2">
    <source>
        <dbReference type="EMBL" id="SIT95369.1"/>
    </source>
</evidence>
<reference evidence="3" key="1">
    <citation type="submission" date="2016-10" db="EMBL/GenBank/DDBJ databases">
        <authorList>
            <person name="Varghese N."/>
            <person name="Submissions S."/>
        </authorList>
    </citation>
    <scope>NUCLEOTIDE SEQUENCE [LARGE SCALE GENOMIC DNA]</scope>
    <source>
        <strain evidence="3">DSM 19482</strain>
    </source>
</reference>
<dbReference type="InterPro" id="IPR025671">
    <property type="entry name" value="HXXEE"/>
</dbReference>
<dbReference type="EMBL" id="FTPU01000001">
    <property type="protein sequence ID" value="SIT95369.1"/>
    <property type="molecule type" value="Genomic_DNA"/>
</dbReference>
<keyword evidence="1" id="KW-1133">Transmembrane helix</keyword>
<evidence type="ECO:0000256" key="1">
    <source>
        <dbReference type="SAM" id="Phobius"/>
    </source>
</evidence>
<feature type="transmembrane region" description="Helical" evidence="1">
    <location>
        <begin position="54"/>
        <end position="79"/>
    </location>
</feature>
<dbReference type="OrthoDB" id="5195477at2"/>
<evidence type="ECO:0000313" key="3">
    <source>
        <dbReference type="Proteomes" id="UP000187261"/>
    </source>
</evidence>
<proteinExistence type="predicted"/>
<protein>
    <recommendedName>
        <fullName evidence="4">HXXEE domain-containing protein</fullName>
    </recommendedName>
</protein>
<sequence>MDFEILIMLLPIIFMIHDFEEIIFFKKWIEKNEKELISRFPKIGKKISSHLNKISTASFTVGVAEEFLIISIVTILSLVTKEYNLWYGIFIGFSLHIIVHIIQWIIFGKYIPSIITSFLVLPYCLYTFLKINNQEVLSISDQIVWGILGFILVVVNLIFVHFLILKFEKNIQNK</sequence>
<dbReference type="Pfam" id="PF13787">
    <property type="entry name" value="HXXEE"/>
    <property type="match status" value="1"/>
</dbReference>
<keyword evidence="1" id="KW-0472">Membrane</keyword>
<evidence type="ECO:0008006" key="4">
    <source>
        <dbReference type="Google" id="ProtNLM"/>
    </source>
</evidence>
<name>A0A1U7PR39_9FLAO</name>
<accession>A0A1U7PR39</accession>
<feature type="transmembrane region" description="Helical" evidence="1">
    <location>
        <begin position="85"/>
        <end position="107"/>
    </location>
</feature>
<dbReference type="RefSeq" id="WP_076781277.1">
    <property type="nucleotide sequence ID" value="NZ_FTPU01000001.1"/>
</dbReference>
<keyword evidence="3" id="KW-1185">Reference proteome</keyword>
<dbReference type="Proteomes" id="UP000187261">
    <property type="component" value="Unassembled WGS sequence"/>
</dbReference>
<gene>
    <name evidence="2" type="ORF">SAMN05660493_00014</name>
</gene>
<dbReference type="AlphaFoldDB" id="A0A1U7PR39"/>
<keyword evidence="1" id="KW-0812">Transmembrane</keyword>
<feature type="transmembrane region" description="Helical" evidence="1">
    <location>
        <begin position="114"/>
        <end position="131"/>
    </location>
</feature>